<dbReference type="Proteomes" id="UP000823941">
    <property type="component" value="Chromosome 3"/>
</dbReference>
<keyword evidence="2" id="KW-1185">Reference proteome</keyword>
<name>A0ABQ7R5E4_PLUXY</name>
<gene>
    <name evidence="1" type="ORF">JYU34_002056</name>
</gene>
<comment type="caution">
    <text evidence="1">The sequence shown here is derived from an EMBL/GenBank/DDBJ whole genome shotgun (WGS) entry which is preliminary data.</text>
</comment>
<evidence type="ECO:0000313" key="1">
    <source>
        <dbReference type="EMBL" id="KAG7312533.1"/>
    </source>
</evidence>
<proteinExistence type="predicted"/>
<organism evidence="1 2">
    <name type="scientific">Plutella xylostella</name>
    <name type="common">Diamondback moth</name>
    <name type="synonym">Plutella maculipennis</name>
    <dbReference type="NCBI Taxonomy" id="51655"/>
    <lineage>
        <taxon>Eukaryota</taxon>
        <taxon>Metazoa</taxon>
        <taxon>Ecdysozoa</taxon>
        <taxon>Arthropoda</taxon>
        <taxon>Hexapoda</taxon>
        <taxon>Insecta</taxon>
        <taxon>Pterygota</taxon>
        <taxon>Neoptera</taxon>
        <taxon>Endopterygota</taxon>
        <taxon>Lepidoptera</taxon>
        <taxon>Glossata</taxon>
        <taxon>Ditrysia</taxon>
        <taxon>Yponomeutoidea</taxon>
        <taxon>Plutellidae</taxon>
        <taxon>Plutella</taxon>
    </lineage>
</organism>
<dbReference type="EMBL" id="JAHIBW010000003">
    <property type="protein sequence ID" value="KAG7312533.1"/>
    <property type="molecule type" value="Genomic_DNA"/>
</dbReference>
<protein>
    <submittedName>
        <fullName evidence="1">Uncharacterized protein</fullName>
    </submittedName>
</protein>
<reference evidence="1 2" key="1">
    <citation type="submission" date="2021-06" db="EMBL/GenBank/DDBJ databases">
        <title>A haploid diamondback moth (Plutella xylostella L.) genome assembly resolves 31 chromosomes and identifies a diamide resistance mutation.</title>
        <authorList>
            <person name="Ward C.M."/>
            <person name="Perry K.D."/>
            <person name="Baker G."/>
            <person name="Powis K."/>
            <person name="Heckel D.G."/>
            <person name="Baxter S.W."/>
        </authorList>
    </citation>
    <scope>NUCLEOTIDE SEQUENCE [LARGE SCALE GENOMIC DNA]</scope>
    <source>
        <strain evidence="1 2">LV</strain>
        <tissue evidence="1">Single pupa</tissue>
    </source>
</reference>
<accession>A0ABQ7R5E4</accession>
<evidence type="ECO:0000313" key="2">
    <source>
        <dbReference type="Proteomes" id="UP000823941"/>
    </source>
</evidence>
<sequence>MMLKCYFASGHYTHVFTSQPVSAAAPGHCRPSALGPTVLANRTDTAATFHNDIADPAALAAFHARVSRCSNSNYRGHVDKFTETKGDERRELNMDTSS</sequence>